<keyword evidence="4" id="KW-1185">Reference proteome</keyword>
<sequence>MEVKKIKEYVIFLLCAMFLSGLVGFFNIDAVEVVNETAIPPFNNKAEAGDSGFSAEANTEDITPFDEMSNVVAPHFDDVITVQSDTPTGNSYMLFEEHGGDWADAEKLPNNDEDDLLCWALTASNVLEWSGWGFVSDFDSSDDMGDYFESHVTDSGSWVIYGWEWWFTGNLPYYGMGWSYEDENGGDFWSDEYDYSEYTHMVDNSLKTMEAIDNYLHNGWGAGLSLGDHAITVWGFNYDPSVDKTTNPHDYYLGIWVTDSDDNKSQSNPPDMLHYCEVEWDDSYPCYYLIPSYGRSIAMVYALEPFPDETRPTADAGGSYTVVEGSPVTFDASGSSDDDDLLYRWDLNNDRVWDTSWVSSPTASYTWNDDNYGEVKVEVFDGRLRDVDTATFNIINADPTVTATVDSDTVDENGPVTVSGTITDSGTRDNFTVEIDWGDGTSSRYSYPAGSTNYSETHQYLDDNPTETPSDNYTINVTVTDDDYGVGTANTKVTVNNTKPVVEAPFISLQQNSEFILPVVHETSFVGTFADVGTQDTHTAEWNWDDSSTSDGTVTESNGLGTVSGSHTFSSVGEYTITLTVTDDDTGADSNTRTIRVVDAAEALTITNSYIQDLSDDAFKSKADQRKKAFDKMFNVLQDRLADEHYRAMIQIMRNNIRAKADGSVDGKVNNDWIIDMVAQEHVCQKIDDITRYLEYLIKS</sequence>
<comment type="caution">
    <text evidence="3">The sequence shown here is derived from an EMBL/GenBank/DDBJ whole genome shotgun (WGS) entry which is preliminary data.</text>
</comment>
<gene>
    <name evidence="3" type="ORF">AKJ51_03535</name>
</gene>
<reference evidence="3 4" key="1">
    <citation type="journal article" date="2016" name="Sci. Rep.">
        <title>Metabolic traits of an uncultured archaeal lineage -MSBL1- from brine pools of the Red Sea.</title>
        <authorList>
            <person name="Mwirichia R."/>
            <person name="Alam I."/>
            <person name="Rashid M."/>
            <person name="Vinu M."/>
            <person name="Ba-Alawi W."/>
            <person name="Anthony Kamau A."/>
            <person name="Kamanda Ngugi D."/>
            <person name="Goker M."/>
            <person name="Klenk H.P."/>
            <person name="Bajic V."/>
            <person name="Stingl U."/>
        </authorList>
    </citation>
    <scope>NUCLEOTIDE SEQUENCE [LARGE SCALE GENOMIC DNA]</scope>
    <source>
        <strain evidence="3">SCGC-AAA382A20</strain>
    </source>
</reference>
<dbReference type="Gene3D" id="2.60.40.10">
    <property type="entry name" value="Immunoglobulins"/>
    <property type="match status" value="3"/>
</dbReference>
<evidence type="ECO:0000259" key="2">
    <source>
        <dbReference type="PROSITE" id="PS50093"/>
    </source>
</evidence>
<dbReference type="InterPro" id="IPR000601">
    <property type="entry name" value="PKD_dom"/>
</dbReference>
<accession>A0A133VJA1</accession>
<dbReference type="Gene3D" id="3.90.70.10">
    <property type="entry name" value="Cysteine proteinases"/>
    <property type="match status" value="1"/>
</dbReference>
<dbReference type="CDD" id="cd00146">
    <property type="entry name" value="PKD"/>
    <property type="match status" value="3"/>
</dbReference>
<evidence type="ECO:0000313" key="3">
    <source>
        <dbReference type="EMBL" id="KXB06538.1"/>
    </source>
</evidence>
<dbReference type="InterPro" id="IPR022409">
    <property type="entry name" value="PKD/Chitinase_dom"/>
</dbReference>
<dbReference type="AlphaFoldDB" id="A0A133VJA1"/>
<evidence type="ECO:0000313" key="4">
    <source>
        <dbReference type="Proteomes" id="UP000070263"/>
    </source>
</evidence>
<dbReference type="Proteomes" id="UP000070263">
    <property type="component" value="Unassembled WGS sequence"/>
</dbReference>
<dbReference type="InterPro" id="IPR035986">
    <property type="entry name" value="PKD_dom_sf"/>
</dbReference>
<feature type="domain" description="PKD" evidence="2">
    <location>
        <begin position="528"/>
        <end position="597"/>
    </location>
</feature>
<evidence type="ECO:0000256" key="1">
    <source>
        <dbReference type="SAM" id="Phobius"/>
    </source>
</evidence>
<dbReference type="EMBL" id="LHYE01000042">
    <property type="protein sequence ID" value="KXB06538.1"/>
    <property type="molecule type" value="Genomic_DNA"/>
</dbReference>
<protein>
    <recommendedName>
        <fullName evidence="2">PKD domain-containing protein</fullName>
    </recommendedName>
</protein>
<dbReference type="SMART" id="SM00089">
    <property type="entry name" value="PKD"/>
    <property type="match status" value="2"/>
</dbReference>
<dbReference type="InterPro" id="IPR038765">
    <property type="entry name" value="Papain-like_cys_pep_sf"/>
</dbReference>
<keyword evidence="1" id="KW-0812">Transmembrane</keyword>
<dbReference type="SUPFAM" id="SSF49299">
    <property type="entry name" value="PKD domain"/>
    <property type="match status" value="2"/>
</dbReference>
<dbReference type="SUPFAM" id="SSF54001">
    <property type="entry name" value="Cysteine proteinases"/>
    <property type="match status" value="1"/>
</dbReference>
<keyword evidence="1" id="KW-1133">Transmembrane helix</keyword>
<proteinExistence type="predicted"/>
<feature type="transmembrane region" description="Helical" evidence="1">
    <location>
        <begin position="9"/>
        <end position="28"/>
    </location>
</feature>
<keyword evidence="1" id="KW-0472">Membrane</keyword>
<name>A0A133VJA1_9EURY</name>
<dbReference type="Pfam" id="PF18911">
    <property type="entry name" value="PKD_4"/>
    <property type="match status" value="1"/>
</dbReference>
<dbReference type="InterPro" id="IPR013783">
    <property type="entry name" value="Ig-like_fold"/>
</dbReference>
<organism evidence="3 4">
    <name type="scientific">candidate division MSBL1 archaeon SCGC-AAA382A20</name>
    <dbReference type="NCBI Taxonomy" id="1698280"/>
    <lineage>
        <taxon>Archaea</taxon>
        <taxon>Methanobacteriati</taxon>
        <taxon>Methanobacteriota</taxon>
        <taxon>candidate division MSBL1</taxon>
    </lineage>
</organism>
<dbReference type="PROSITE" id="PS50093">
    <property type="entry name" value="PKD"/>
    <property type="match status" value="1"/>
</dbReference>